<evidence type="ECO:0000313" key="2">
    <source>
        <dbReference type="EMBL" id="GAA0729741.1"/>
    </source>
</evidence>
<dbReference type="RefSeq" id="WP_343914037.1">
    <property type="nucleotide sequence ID" value="NZ_BAAAGE010000004.1"/>
</dbReference>
<keyword evidence="3" id="KW-1185">Reference proteome</keyword>
<reference evidence="3" key="1">
    <citation type="journal article" date="2019" name="Int. J. Syst. Evol. Microbiol.">
        <title>The Global Catalogue of Microorganisms (GCM) 10K type strain sequencing project: providing services to taxonomists for standard genome sequencing and annotation.</title>
        <authorList>
            <consortium name="The Broad Institute Genomics Platform"/>
            <consortium name="The Broad Institute Genome Sequencing Center for Infectious Disease"/>
            <person name="Wu L."/>
            <person name="Ma J."/>
        </authorList>
    </citation>
    <scope>NUCLEOTIDE SEQUENCE [LARGE SCALE GENOMIC DNA]</scope>
    <source>
        <strain evidence="3">JCM 15974</strain>
    </source>
</reference>
<name>A0ABP3UDL7_9FLAO</name>
<feature type="domain" description="Methyltransferase FkbM" evidence="1">
    <location>
        <begin position="49"/>
        <end position="189"/>
    </location>
</feature>
<dbReference type="Gene3D" id="3.40.50.150">
    <property type="entry name" value="Vaccinia Virus protein VP39"/>
    <property type="match status" value="1"/>
</dbReference>
<dbReference type="PANTHER" id="PTHR34203">
    <property type="entry name" value="METHYLTRANSFERASE, FKBM FAMILY PROTEIN"/>
    <property type="match status" value="1"/>
</dbReference>
<comment type="caution">
    <text evidence="2">The sequence shown here is derived from an EMBL/GenBank/DDBJ whole genome shotgun (WGS) entry which is preliminary data.</text>
</comment>
<sequence>MEIKLKNYSFKIDPGQNKHYWEYINATDWEPHTFTIFDYFIHKESNVLDIGAWSGVLTLYAAKIANKVHAIDPDPICFKELNTNIKLNPSIAKKIKTYNKAISDVKETLKLSARDSYGASSSSILNRKRDTENSLELETLSLIDFIESTGIQEIDFIKMDVEGAEFKILPKIGKTIEKLNHPTLYVSFHYNFLNEHIYARKVPFSFLNKLMMRLEMVFGFYVFKNSILKEINNLFSELNSYKYIYNTSGTLVPFNHLNKNPAMIKNTDLVFTNIEWK</sequence>
<protein>
    <recommendedName>
        <fullName evidence="1">Methyltransferase FkbM domain-containing protein</fullName>
    </recommendedName>
</protein>
<dbReference type="InterPro" id="IPR052514">
    <property type="entry name" value="SAM-dependent_MTase"/>
</dbReference>
<evidence type="ECO:0000259" key="1">
    <source>
        <dbReference type="Pfam" id="PF05050"/>
    </source>
</evidence>
<gene>
    <name evidence="2" type="ORF">GCM10009430_40180</name>
</gene>
<dbReference type="InterPro" id="IPR029063">
    <property type="entry name" value="SAM-dependent_MTases_sf"/>
</dbReference>
<organism evidence="2 3">
    <name type="scientific">Aquimarina litoralis</name>
    <dbReference type="NCBI Taxonomy" id="584605"/>
    <lineage>
        <taxon>Bacteria</taxon>
        <taxon>Pseudomonadati</taxon>
        <taxon>Bacteroidota</taxon>
        <taxon>Flavobacteriia</taxon>
        <taxon>Flavobacteriales</taxon>
        <taxon>Flavobacteriaceae</taxon>
        <taxon>Aquimarina</taxon>
    </lineage>
</organism>
<proteinExistence type="predicted"/>
<dbReference type="Pfam" id="PF05050">
    <property type="entry name" value="Methyltransf_21"/>
    <property type="match status" value="1"/>
</dbReference>
<dbReference type="EMBL" id="BAAAGE010000004">
    <property type="protein sequence ID" value="GAA0729741.1"/>
    <property type="molecule type" value="Genomic_DNA"/>
</dbReference>
<dbReference type="PANTHER" id="PTHR34203:SF15">
    <property type="entry name" value="SLL1173 PROTEIN"/>
    <property type="match status" value="1"/>
</dbReference>
<accession>A0ABP3UDL7</accession>
<dbReference type="SUPFAM" id="SSF53335">
    <property type="entry name" value="S-adenosyl-L-methionine-dependent methyltransferases"/>
    <property type="match status" value="1"/>
</dbReference>
<dbReference type="NCBIfam" id="TIGR01444">
    <property type="entry name" value="fkbM_fam"/>
    <property type="match status" value="1"/>
</dbReference>
<dbReference type="InterPro" id="IPR006342">
    <property type="entry name" value="FkbM_mtfrase"/>
</dbReference>
<dbReference type="Proteomes" id="UP001501758">
    <property type="component" value="Unassembled WGS sequence"/>
</dbReference>
<evidence type="ECO:0000313" key="3">
    <source>
        <dbReference type="Proteomes" id="UP001501758"/>
    </source>
</evidence>